<dbReference type="Pfam" id="PF13671">
    <property type="entry name" value="AAA_33"/>
    <property type="match status" value="1"/>
</dbReference>
<dbReference type="RefSeq" id="WP_018748842.1">
    <property type="nucleotide sequence ID" value="NZ_BSOZ01000169.1"/>
</dbReference>
<protein>
    <submittedName>
        <fullName evidence="1">Adenylyl-sulfate kinase</fullName>
    </submittedName>
</protein>
<evidence type="ECO:0000313" key="2">
    <source>
        <dbReference type="Proteomes" id="UP001156836"/>
    </source>
</evidence>
<dbReference type="GO" id="GO:0016301">
    <property type="term" value="F:kinase activity"/>
    <property type="evidence" value="ECO:0007669"/>
    <property type="project" value="UniProtKB-KW"/>
</dbReference>
<accession>A0ABQ6BXF0</accession>
<dbReference type="SUPFAM" id="SSF52540">
    <property type="entry name" value="P-loop containing nucleoside triphosphate hydrolases"/>
    <property type="match status" value="1"/>
</dbReference>
<proteinExistence type="predicted"/>
<dbReference type="InterPro" id="IPR027417">
    <property type="entry name" value="P-loop_NTPase"/>
</dbReference>
<name>A0ABQ6BXF0_9NEIS</name>
<dbReference type="EMBL" id="BSOZ01000169">
    <property type="protein sequence ID" value="GLS06366.1"/>
    <property type="molecule type" value="Genomic_DNA"/>
</dbReference>
<evidence type="ECO:0000313" key="1">
    <source>
        <dbReference type="EMBL" id="GLS06366.1"/>
    </source>
</evidence>
<keyword evidence="2" id="KW-1185">Reference proteome</keyword>
<dbReference type="Proteomes" id="UP001156836">
    <property type="component" value="Unassembled WGS sequence"/>
</dbReference>
<organism evidence="1 2">
    <name type="scientific">Chitiniphilus shinanonensis</name>
    <dbReference type="NCBI Taxonomy" id="553088"/>
    <lineage>
        <taxon>Bacteria</taxon>
        <taxon>Pseudomonadati</taxon>
        <taxon>Pseudomonadota</taxon>
        <taxon>Betaproteobacteria</taxon>
        <taxon>Neisseriales</taxon>
        <taxon>Chitinibacteraceae</taxon>
        <taxon>Chitiniphilus</taxon>
    </lineage>
</organism>
<gene>
    <name evidence="1" type="ORF">GCM10007860_35540</name>
</gene>
<dbReference type="PANTHER" id="PTHR37807:SF3">
    <property type="entry name" value="OS07G0160300 PROTEIN"/>
    <property type="match status" value="1"/>
</dbReference>
<dbReference type="PANTHER" id="PTHR37807">
    <property type="entry name" value="OS07G0160300 PROTEIN"/>
    <property type="match status" value="1"/>
</dbReference>
<keyword evidence="1" id="KW-0418">Kinase</keyword>
<keyword evidence="1" id="KW-0808">Transferase</keyword>
<sequence>MPDSPPLLCVFAGLPGVGKTTLARQLAGRISACYLRIDTIEQALRDLAGLSVQGEGYALAQRVAADNLAAGVDVVADCCNPWPLTRRHWRKVSLDTAARHLDIEIVCSDPDEHRRRVEARIGDIPGLILPDWQAVQARDYQAWDGGRIVIDTAHRTVAECLDELLGRLRDA</sequence>
<reference evidence="2" key="1">
    <citation type="journal article" date="2019" name="Int. J. Syst. Evol. Microbiol.">
        <title>The Global Catalogue of Microorganisms (GCM) 10K type strain sequencing project: providing services to taxonomists for standard genome sequencing and annotation.</title>
        <authorList>
            <consortium name="The Broad Institute Genomics Platform"/>
            <consortium name="The Broad Institute Genome Sequencing Center for Infectious Disease"/>
            <person name="Wu L."/>
            <person name="Ma J."/>
        </authorList>
    </citation>
    <scope>NUCLEOTIDE SEQUENCE [LARGE SCALE GENOMIC DNA]</scope>
    <source>
        <strain evidence="2">NBRC 104970</strain>
    </source>
</reference>
<comment type="caution">
    <text evidence="1">The sequence shown here is derived from an EMBL/GenBank/DDBJ whole genome shotgun (WGS) entry which is preliminary data.</text>
</comment>
<dbReference type="Gene3D" id="3.40.50.300">
    <property type="entry name" value="P-loop containing nucleotide triphosphate hydrolases"/>
    <property type="match status" value="1"/>
</dbReference>